<name>A0A5M3WBQ4_9ACTN</name>
<comment type="caution">
    <text evidence="1">The sequence shown here is derived from an EMBL/GenBank/DDBJ whole genome shotgun (WGS) entry which is preliminary data.</text>
</comment>
<reference evidence="1 2" key="1">
    <citation type="submission" date="2019-10" db="EMBL/GenBank/DDBJ databases">
        <title>Whole genome shotgun sequence of Acrocarpospora macrocephala NBRC 16266.</title>
        <authorList>
            <person name="Ichikawa N."/>
            <person name="Kimura A."/>
            <person name="Kitahashi Y."/>
            <person name="Komaki H."/>
            <person name="Oguchi A."/>
        </authorList>
    </citation>
    <scope>NUCLEOTIDE SEQUENCE [LARGE SCALE GENOMIC DNA]</scope>
    <source>
        <strain evidence="1 2">NBRC 16266</strain>
    </source>
</reference>
<dbReference type="EMBL" id="BLAE01000003">
    <property type="protein sequence ID" value="GES06467.1"/>
    <property type="molecule type" value="Genomic_DNA"/>
</dbReference>
<accession>A0A5M3WBQ4</accession>
<keyword evidence="2" id="KW-1185">Reference proteome</keyword>
<gene>
    <name evidence="1" type="ORF">Amac_000620</name>
</gene>
<protein>
    <submittedName>
        <fullName evidence="1">Uncharacterized protein</fullName>
    </submittedName>
</protein>
<sequence length="145" mass="15715">MTISHRPGDDQTNGGMEITIRLTPSEAETIGRDALLMAEILDSCLWAMAMLRTNINSRDPGTPAPTQGDWAAALRGLDRLPPRLQGARDGVIRAYITAGGTIQRVAEAMNMSTSAAQDHSAQLTANPPTVWEQWATSHLPGRRRV</sequence>
<proteinExistence type="predicted"/>
<evidence type="ECO:0000313" key="2">
    <source>
        <dbReference type="Proteomes" id="UP000331127"/>
    </source>
</evidence>
<dbReference type="AlphaFoldDB" id="A0A5M3WBQ4"/>
<evidence type="ECO:0000313" key="1">
    <source>
        <dbReference type="EMBL" id="GES06467.1"/>
    </source>
</evidence>
<dbReference type="Proteomes" id="UP000331127">
    <property type="component" value="Unassembled WGS sequence"/>
</dbReference>
<organism evidence="1 2">
    <name type="scientific">Acrocarpospora macrocephala</name>
    <dbReference type="NCBI Taxonomy" id="150177"/>
    <lineage>
        <taxon>Bacteria</taxon>
        <taxon>Bacillati</taxon>
        <taxon>Actinomycetota</taxon>
        <taxon>Actinomycetes</taxon>
        <taxon>Streptosporangiales</taxon>
        <taxon>Streptosporangiaceae</taxon>
        <taxon>Acrocarpospora</taxon>
    </lineage>
</organism>